<keyword evidence="2" id="KW-1185">Reference proteome</keyword>
<organism evidence="1 2">
    <name type="scientific">Necator americanus</name>
    <name type="common">Human hookworm</name>
    <dbReference type="NCBI Taxonomy" id="51031"/>
    <lineage>
        <taxon>Eukaryota</taxon>
        <taxon>Metazoa</taxon>
        <taxon>Ecdysozoa</taxon>
        <taxon>Nematoda</taxon>
        <taxon>Chromadorea</taxon>
        <taxon>Rhabditida</taxon>
        <taxon>Rhabditina</taxon>
        <taxon>Rhabditomorpha</taxon>
        <taxon>Strongyloidea</taxon>
        <taxon>Ancylostomatidae</taxon>
        <taxon>Bunostominae</taxon>
        <taxon>Necator</taxon>
    </lineage>
</organism>
<protein>
    <submittedName>
        <fullName evidence="1">Uncharacterized protein</fullName>
    </submittedName>
</protein>
<reference evidence="1 2" key="1">
    <citation type="submission" date="2023-08" db="EMBL/GenBank/DDBJ databases">
        <title>A Necator americanus chromosomal reference genome.</title>
        <authorList>
            <person name="Ilik V."/>
            <person name="Petrzelkova K.J."/>
            <person name="Pardy F."/>
            <person name="Fuh T."/>
            <person name="Niatou-Singa F.S."/>
            <person name="Gouil Q."/>
            <person name="Baker L."/>
            <person name="Ritchie M.E."/>
            <person name="Jex A.R."/>
            <person name="Gazzola D."/>
            <person name="Li H."/>
            <person name="Toshio Fujiwara R."/>
            <person name="Zhan B."/>
            <person name="Aroian R.V."/>
            <person name="Pafco B."/>
            <person name="Schwarz E.M."/>
        </authorList>
    </citation>
    <scope>NUCLEOTIDE SEQUENCE [LARGE SCALE GENOMIC DNA]</scope>
    <source>
        <strain evidence="1 2">Aroian</strain>
        <tissue evidence="1">Whole animal</tissue>
    </source>
</reference>
<sequence>MPGSGYLSNTLSRWSSKAGFKKCFMGTLAPKIIISVLRRGHSVYSIVHLHYKKANYNHARRDWSWTPESGKQRRVFLRFRSQVRDRDVMHSSFTSRNA</sequence>
<dbReference type="Proteomes" id="UP001303046">
    <property type="component" value="Unassembled WGS sequence"/>
</dbReference>
<comment type="caution">
    <text evidence="1">The sequence shown here is derived from an EMBL/GenBank/DDBJ whole genome shotgun (WGS) entry which is preliminary data.</text>
</comment>
<dbReference type="EMBL" id="JAVFWL010000006">
    <property type="protein sequence ID" value="KAK6761567.1"/>
    <property type="molecule type" value="Genomic_DNA"/>
</dbReference>
<proteinExistence type="predicted"/>
<name>A0ABR1EFT3_NECAM</name>
<gene>
    <name evidence="1" type="primary">Necator_chrX.g22748</name>
    <name evidence="1" type="ORF">RB195_022585</name>
</gene>
<evidence type="ECO:0000313" key="2">
    <source>
        <dbReference type="Proteomes" id="UP001303046"/>
    </source>
</evidence>
<evidence type="ECO:0000313" key="1">
    <source>
        <dbReference type="EMBL" id="KAK6761567.1"/>
    </source>
</evidence>
<accession>A0ABR1EFT3</accession>